<sequence length="337" mass="36561">MEKAMNFVKANLSLLLAFIASLLCYLCLCGPAFGYSTDEADFVYSFPEIIELLPASFGAFIYIALILPGLGAVLLLLYFLHRYFGFAGMAVLFADAIFTFFLSDFITAGAGLDYSFGPELWGSWLPALCLVAGCFALLQVSSSEKLSIRDIAEMGMLIGMAFVLNLFRLFAIGADGGSVNLQMVPLFVLALRRGPVKGFIACGLVYGLLTCITDGYGFASFPFDYLLGFGSTCILGFFRPLIFGRPNEEGKPRGYNLKGELFILLAGVLATLGRFIGSTISSLVVYGYTFEASLVYNATYIPLSGLFAIVVLMALYGPLVQLERLFPVTRREIGSAN</sequence>
<dbReference type="GO" id="GO:0005886">
    <property type="term" value="C:plasma membrane"/>
    <property type="evidence" value="ECO:0007669"/>
    <property type="project" value="InterPro"/>
</dbReference>
<keyword evidence="1" id="KW-1133">Transmembrane helix</keyword>
<dbReference type="EMBL" id="JADINA010000016">
    <property type="protein sequence ID" value="MBO8426115.1"/>
    <property type="molecule type" value="Genomic_DNA"/>
</dbReference>
<accession>A0A9D9DH99</accession>
<dbReference type="Pfam" id="PF09515">
    <property type="entry name" value="Thia_YuaJ"/>
    <property type="match status" value="1"/>
</dbReference>
<feature type="transmembrane region" description="Helical" evidence="1">
    <location>
        <begin position="262"/>
        <end position="288"/>
    </location>
</feature>
<feature type="transmembrane region" description="Helical" evidence="1">
    <location>
        <begin position="225"/>
        <end position="242"/>
    </location>
</feature>
<keyword evidence="1" id="KW-0812">Transmembrane</keyword>
<dbReference type="Proteomes" id="UP000823634">
    <property type="component" value="Unassembled WGS sequence"/>
</dbReference>
<gene>
    <name evidence="2" type="ORF">IAC61_02195</name>
</gene>
<feature type="transmembrane region" description="Helical" evidence="1">
    <location>
        <begin position="58"/>
        <end position="79"/>
    </location>
</feature>
<organism evidence="2 3">
    <name type="scientific">Candidatus Alloenteromonas pullistercoris</name>
    <dbReference type="NCBI Taxonomy" id="2840785"/>
    <lineage>
        <taxon>Bacteria</taxon>
        <taxon>Bacillati</taxon>
        <taxon>Bacillota</taxon>
        <taxon>Bacillota incertae sedis</taxon>
        <taxon>Candidatus Alloenteromonas</taxon>
    </lineage>
</organism>
<evidence type="ECO:0000313" key="3">
    <source>
        <dbReference type="Proteomes" id="UP000823634"/>
    </source>
</evidence>
<name>A0A9D9DH99_9FIRM</name>
<feature type="transmembrane region" description="Helical" evidence="1">
    <location>
        <begin position="86"/>
        <end position="108"/>
    </location>
</feature>
<dbReference type="Gene3D" id="1.10.1760.20">
    <property type="match status" value="1"/>
</dbReference>
<comment type="caution">
    <text evidence="2">The sequence shown here is derived from an EMBL/GenBank/DDBJ whole genome shotgun (WGS) entry which is preliminary data.</text>
</comment>
<protein>
    <submittedName>
        <fullName evidence="2">Energy-coupled thiamine transporter ThiT</fullName>
    </submittedName>
</protein>
<evidence type="ECO:0000256" key="1">
    <source>
        <dbReference type="SAM" id="Phobius"/>
    </source>
</evidence>
<dbReference type="AlphaFoldDB" id="A0A9D9DH99"/>
<reference evidence="2" key="2">
    <citation type="journal article" date="2021" name="PeerJ">
        <title>Extensive microbial diversity within the chicken gut microbiome revealed by metagenomics and culture.</title>
        <authorList>
            <person name="Gilroy R."/>
            <person name="Ravi A."/>
            <person name="Getino M."/>
            <person name="Pursley I."/>
            <person name="Horton D.L."/>
            <person name="Alikhan N.F."/>
            <person name="Baker D."/>
            <person name="Gharbi K."/>
            <person name="Hall N."/>
            <person name="Watson M."/>
            <person name="Adriaenssens E.M."/>
            <person name="Foster-Nyarko E."/>
            <person name="Jarju S."/>
            <person name="Secka A."/>
            <person name="Antonio M."/>
            <person name="Oren A."/>
            <person name="Chaudhuri R.R."/>
            <person name="La Ragione R."/>
            <person name="Hildebrand F."/>
            <person name="Pallen M.J."/>
        </authorList>
    </citation>
    <scope>NUCLEOTIDE SEQUENCE</scope>
    <source>
        <strain evidence="2">17113</strain>
    </source>
</reference>
<feature type="transmembrane region" description="Helical" evidence="1">
    <location>
        <begin position="300"/>
        <end position="320"/>
    </location>
</feature>
<feature type="transmembrane region" description="Helical" evidence="1">
    <location>
        <begin position="150"/>
        <end position="167"/>
    </location>
</feature>
<dbReference type="InterPro" id="IPR012651">
    <property type="entry name" value="Thia_Transptr_ThiT"/>
</dbReference>
<proteinExistence type="predicted"/>
<reference evidence="2" key="1">
    <citation type="submission" date="2020-10" db="EMBL/GenBank/DDBJ databases">
        <authorList>
            <person name="Gilroy R."/>
        </authorList>
    </citation>
    <scope>NUCLEOTIDE SEQUENCE</scope>
    <source>
        <strain evidence="2">17113</strain>
    </source>
</reference>
<feature type="transmembrane region" description="Helical" evidence="1">
    <location>
        <begin position="120"/>
        <end position="138"/>
    </location>
</feature>
<evidence type="ECO:0000313" key="2">
    <source>
        <dbReference type="EMBL" id="MBO8426115.1"/>
    </source>
</evidence>
<keyword evidence="1" id="KW-0472">Membrane</keyword>
<dbReference type="GO" id="GO:0015234">
    <property type="term" value="F:thiamine transmembrane transporter activity"/>
    <property type="evidence" value="ECO:0007669"/>
    <property type="project" value="InterPro"/>
</dbReference>